<proteinExistence type="predicted"/>
<feature type="region of interest" description="Disordered" evidence="8">
    <location>
        <begin position="309"/>
        <end position="358"/>
    </location>
</feature>
<feature type="signal peptide" evidence="9">
    <location>
        <begin position="1"/>
        <end position="18"/>
    </location>
</feature>
<keyword evidence="3" id="KW-0677">Repeat</keyword>
<evidence type="ECO:0000313" key="11">
    <source>
        <dbReference type="Proteomes" id="UP000079169"/>
    </source>
</evidence>
<dbReference type="Gene3D" id="3.30.160.60">
    <property type="entry name" value="Classic Zinc Finger"/>
    <property type="match status" value="3"/>
</dbReference>
<evidence type="ECO:0000313" key="12">
    <source>
        <dbReference type="RefSeq" id="XP_026678092.1"/>
    </source>
</evidence>
<dbReference type="Proteomes" id="UP000079169">
    <property type="component" value="Unplaced"/>
</dbReference>
<dbReference type="FunFam" id="3.30.160.60:FF:000065">
    <property type="entry name" value="B-cell CLL/lymphoma 6, member B"/>
    <property type="match status" value="1"/>
</dbReference>
<feature type="chain" id="PRO_5018169730" evidence="9">
    <location>
        <begin position="19"/>
        <end position="610"/>
    </location>
</feature>
<feature type="compositionally biased region" description="Polar residues" evidence="8">
    <location>
        <begin position="309"/>
        <end position="327"/>
    </location>
</feature>
<keyword evidence="2" id="KW-0479">Metal-binding</keyword>
<dbReference type="PROSITE" id="PS00028">
    <property type="entry name" value="ZINC_FINGER_C2H2_1"/>
    <property type="match status" value="4"/>
</dbReference>
<evidence type="ECO:0000256" key="9">
    <source>
        <dbReference type="SAM" id="SignalP"/>
    </source>
</evidence>
<evidence type="ECO:0000256" key="1">
    <source>
        <dbReference type="ARBA" id="ARBA00004123"/>
    </source>
</evidence>
<feature type="compositionally biased region" description="Low complexity" evidence="8">
    <location>
        <begin position="333"/>
        <end position="344"/>
    </location>
</feature>
<accession>A0A3Q0IPD1</accession>
<feature type="domain" description="C2H2-type" evidence="10">
    <location>
        <begin position="460"/>
        <end position="488"/>
    </location>
</feature>
<dbReference type="InterPro" id="IPR050888">
    <property type="entry name" value="ZnF_C2H2-type_TF"/>
</dbReference>
<dbReference type="GO" id="GO:0008270">
    <property type="term" value="F:zinc ion binding"/>
    <property type="evidence" value="ECO:0007669"/>
    <property type="project" value="UniProtKB-KW"/>
</dbReference>
<feature type="region of interest" description="Disordered" evidence="8">
    <location>
        <begin position="274"/>
        <end position="293"/>
    </location>
</feature>
<evidence type="ECO:0000259" key="10">
    <source>
        <dbReference type="PROSITE" id="PS50157"/>
    </source>
</evidence>
<keyword evidence="9" id="KW-0732">Signal</keyword>
<dbReference type="GO" id="GO:0005634">
    <property type="term" value="C:nucleus"/>
    <property type="evidence" value="ECO:0007669"/>
    <property type="project" value="UniProtKB-SubCell"/>
</dbReference>
<keyword evidence="5" id="KW-0862">Zinc</keyword>
<sequence length="610" mass="66070">MKLTLLFYFLFCPQCSECVEIYHNVYEFLKHSCISGAEDRLPSEPPLTNDNSEELISLLNEILNSCQSTNKNEEIMNILLNLNVGGGEGGGAMEEEISPPLTTDKFDDLDMMPGEMSAEQIFENLSTSSLIPMMNANLPDQTGLLMNMPPDQSSLSANMNFSTTGIGVSAAGFTPGTDVVQSNTGGFIGDSNVTQANTSGFTSNSNVTNLDCPSDHNSVGFNHGTNGNQSNTANFIADSNATHANCSSEPNSAGFTPGSSVTHPNTAGFIGDSNAIHSNCQSDPNSASFTPGSTVTHLDTAGFAPNANAIPSNCPSDPNSASFTPGSNVLGASFTTNSNTTQSNCPSDPNPAGFTPGSNVLSTSLLPTGPATVLFSSQLKQFPAKMSVTLNNIDRLKKMIENSARGEAQLARIIERLKRHIDPEGKLSSLATTPAPLSSPPVSGRPPTDPGPGKVKPPDIYCQVCSATFTRSSSYRAHMSVVHNIHRVVFTCQVCSKIFSYENGLKAHVRNKHGSSEERPRFKCEGRGECDRVFTTRNMLNIHIKRDHQKEKPYQCSQCSKSFFSKYDHKIHSRVHTGEKPYACEFCPLTFRHSSHLFRHRRSLHQMYEQ</sequence>
<name>A0A3Q0IPD1_DIACI</name>
<dbReference type="PaxDb" id="121845-A0A3Q0IPD1"/>
<reference evidence="12" key="1">
    <citation type="submission" date="2025-08" db="UniProtKB">
        <authorList>
            <consortium name="RefSeq"/>
        </authorList>
    </citation>
    <scope>IDENTIFICATION</scope>
</reference>
<evidence type="ECO:0000256" key="6">
    <source>
        <dbReference type="ARBA" id="ARBA00023242"/>
    </source>
</evidence>
<feature type="compositionally biased region" description="Polar residues" evidence="8">
    <location>
        <begin position="275"/>
        <end position="293"/>
    </location>
</feature>
<keyword evidence="6" id="KW-0539">Nucleus</keyword>
<dbReference type="Pfam" id="PF00096">
    <property type="entry name" value="zf-C2H2"/>
    <property type="match status" value="4"/>
</dbReference>
<protein>
    <submittedName>
        <fullName evidence="12">Zinc finger protein 768-like</fullName>
    </submittedName>
</protein>
<dbReference type="STRING" id="121845.A0A3Q0IPD1"/>
<dbReference type="SUPFAM" id="SSF57667">
    <property type="entry name" value="beta-beta-alpha zinc fingers"/>
    <property type="match status" value="2"/>
</dbReference>
<feature type="compositionally biased region" description="Pro residues" evidence="8">
    <location>
        <begin position="437"/>
        <end position="450"/>
    </location>
</feature>
<feature type="domain" description="C2H2-type" evidence="10">
    <location>
        <begin position="582"/>
        <end position="610"/>
    </location>
</feature>
<keyword evidence="11" id="KW-1185">Reference proteome</keyword>
<feature type="domain" description="C2H2-type" evidence="10">
    <location>
        <begin position="554"/>
        <end position="581"/>
    </location>
</feature>
<evidence type="ECO:0000256" key="3">
    <source>
        <dbReference type="ARBA" id="ARBA00022737"/>
    </source>
</evidence>
<dbReference type="GeneID" id="103507432"/>
<dbReference type="FunFam" id="3.30.160.60:FF:000303">
    <property type="entry name" value="Zinc finger protein 41"/>
    <property type="match status" value="1"/>
</dbReference>
<evidence type="ECO:0000256" key="4">
    <source>
        <dbReference type="ARBA" id="ARBA00022771"/>
    </source>
</evidence>
<evidence type="ECO:0000256" key="7">
    <source>
        <dbReference type="PROSITE-ProRule" id="PRU00042"/>
    </source>
</evidence>
<comment type="subcellular location">
    <subcellularLocation>
        <location evidence="1">Nucleus</location>
    </subcellularLocation>
</comment>
<dbReference type="RefSeq" id="XP_026678092.1">
    <property type="nucleotide sequence ID" value="XM_026822291.1"/>
</dbReference>
<dbReference type="InterPro" id="IPR036236">
    <property type="entry name" value="Znf_C2H2_sf"/>
</dbReference>
<dbReference type="KEGG" id="dci:103507432"/>
<feature type="region of interest" description="Disordered" evidence="8">
    <location>
        <begin position="424"/>
        <end position="456"/>
    </location>
</feature>
<dbReference type="InterPro" id="IPR013087">
    <property type="entry name" value="Znf_C2H2_type"/>
</dbReference>
<evidence type="ECO:0000256" key="5">
    <source>
        <dbReference type="ARBA" id="ARBA00022833"/>
    </source>
</evidence>
<evidence type="ECO:0000256" key="8">
    <source>
        <dbReference type="SAM" id="MobiDB-lite"/>
    </source>
</evidence>
<dbReference type="GO" id="GO:1990837">
    <property type="term" value="F:sequence-specific double-stranded DNA binding"/>
    <property type="evidence" value="ECO:0007669"/>
    <property type="project" value="UniProtKB-ARBA"/>
</dbReference>
<evidence type="ECO:0000256" key="2">
    <source>
        <dbReference type="ARBA" id="ARBA00022723"/>
    </source>
</evidence>
<dbReference type="SMART" id="SM00355">
    <property type="entry name" value="ZnF_C2H2"/>
    <property type="match status" value="5"/>
</dbReference>
<dbReference type="PANTHER" id="PTHR24406">
    <property type="entry name" value="TRANSCRIPTIONAL REPRESSOR CTCFL-RELATED"/>
    <property type="match status" value="1"/>
</dbReference>
<organism evidence="11 12">
    <name type="scientific">Diaphorina citri</name>
    <name type="common">Asian citrus psyllid</name>
    <dbReference type="NCBI Taxonomy" id="121845"/>
    <lineage>
        <taxon>Eukaryota</taxon>
        <taxon>Metazoa</taxon>
        <taxon>Ecdysozoa</taxon>
        <taxon>Arthropoda</taxon>
        <taxon>Hexapoda</taxon>
        <taxon>Insecta</taxon>
        <taxon>Pterygota</taxon>
        <taxon>Neoptera</taxon>
        <taxon>Paraneoptera</taxon>
        <taxon>Hemiptera</taxon>
        <taxon>Sternorrhyncha</taxon>
        <taxon>Psylloidea</taxon>
        <taxon>Psyllidae</taxon>
        <taxon>Diaphorininae</taxon>
        <taxon>Diaphorina</taxon>
    </lineage>
</organism>
<feature type="domain" description="C2H2-type" evidence="10">
    <location>
        <begin position="522"/>
        <end position="553"/>
    </location>
</feature>
<gene>
    <name evidence="12" type="primary">LOC103507432</name>
</gene>
<dbReference type="AlphaFoldDB" id="A0A3Q0IPD1"/>
<feature type="domain" description="C2H2-type" evidence="10">
    <location>
        <begin position="490"/>
        <end position="518"/>
    </location>
</feature>
<dbReference type="PROSITE" id="PS50157">
    <property type="entry name" value="ZINC_FINGER_C2H2_2"/>
    <property type="match status" value="5"/>
</dbReference>
<keyword evidence="4 7" id="KW-0863">Zinc-finger</keyword>